<comment type="caution">
    <text evidence="2">The sequence shown here is derived from an EMBL/GenBank/DDBJ whole genome shotgun (WGS) entry which is preliminary data.</text>
</comment>
<reference evidence="2" key="1">
    <citation type="submission" date="2020-01" db="EMBL/GenBank/DDBJ databases">
        <authorList>
            <consortium name="DOE Joint Genome Institute"/>
            <person name="Haridas S."/>
            <person name="Albert R."/>
            <person name="Binder M."/>
            <person name="Bloem J."/>
            <person name="Labutti K."/>
            <person name="Salamov A."/>
            <person name="Andreopoulos B."/>
            <person name="Baker S.E."/>
            <person name="Barry K."/>
            <person name="Bills G."/>
            <person name="Bluhm B.H."/>
            <person name="Cannon C."/>
            <person name="Castanera R."/>
            <person name="Culley D.E."/>
            <person name="Daum C."/>
            <person name="Ezra D."/>
            <person name="Gonzalez J.B."/>
            <person name="Henrissat B."/>
            <person name="Kuo A."/>
            <person name="Liang C."/>
            <person name="Lipzen A."/>
            <person name="Lutzoni F."/>
            <person name="Magnuson J."/>
            <person name="Mondo S."/>
            <person name="Nolan M."/>
            <person name="Ohm R."/>
            <person name="Pangilinan J."/>
            <person name="Park H.-J."/>
            <person name="Ramirez L."/>
            <person name="Alfaro M."/>
            <person name="Sun H."/>
            <person name="Tritt A."/>
            <person name="Yoshinaga Y."/>
            <person name="Zwiers L.-H."/>
            <person name="Turgeon B.G."/>
            <person name="Goodwin S.B."/>
            <person name="Spatafora J.W."/>
            <person name="Crous P.W."/>
            <person name="Grigoriev I.V."/>
        </authorList>
    </citation>
    <scope>NUCLEOTIDE SEQUENCE</scope>
    <source>
        <strain evidence="2">CBS 394.84</strain>
    </source>
</reference>
<accession>A0A9P4GKV2</accession>
<evidence type="ECO:0000313" key="2">
    <source>
        <dbReference type="EMBL" id="KAF1846925.1"/>
    </source>
</evidence>
<feature type="region of interest" description="Disordered" evidence="1">
    <location>
        <begin position="223"/>
        <end position="245"/>
    </location>
</feature>
<dbReference type="Proteomes" id="UP000800039">
    <property type="component" value="Unassembled WGS sequence"/>
</dbReference>
<dbReference type="RefSeq" id="XP_040789488.1">
    <property type="nucleotide sequence ID" value="XM_040936514.1"/>
</dbReference>
<protein>
    <submittedName>
        <fullName evidence="2">Uncharacterized protein</fullName>
    </submittedName>
</protein>
<proteinExistence type="predicted"/>
<evidence type="ECO:0000256" key="1">
    <source>
        <dbReference type="SAM" id="MobiDB-lite"/>
    </source>
</evidence>
<dbReference type="GeneID" id="63853764"/>
<dbReference type="EMBL" id="ML976615">
    <property type="protein sequence ID" value="KAF1846925.1"/>
    <property type="molecule type" value="Genomic_DNA"/>
</dbReference>
<organism evidence="2 3">
    <name type="scientific">Cucurbitaria berberidis CBS 394.84</name>
    <dbReference type="NCBI Taxonomy" id="1168544"/>
    <lineage>
        <taxon>Eukaryota</taxon>
        <taxon>Fungi</taxon>
        <taxon>Dikarya</taxon>
        <taxon>Ascomycota</taxon>
        <taxon>Pezizomycotina</taxon>
        <taxon>Dothideomycetes</taxon>
        <taxon>Pleosporomycetidae</taxon>
        <taxon>Pleosporales</taxon>
        <taxon>Pleosporineae</taxon>
        <taxon>Cucurbitariaceae</taxon>
        <taxon>Cucurbitaria</taxon>
    </lineage>
</organism>
<sequence length="362" mass="40621">MVNKWCSQKGWVEWQGRQYQEEMRKAASVAAEQAEYQRFCDFAGNNCPAGQYRNLSGSHFEVTYNANSEVKFACLTRSEARSPGWEWLPMFPVGNDGDFYAWQGRPEEEADYVLVVKVDVGYDEVRYVHSASLGQWMWTVQNRPAWLVKINNTVMYGAPIPGPCWYDRSRATFVHRNGAWEHVTLKLVEELGLDYRPSFAPGQPPVVAPQPLALDLGVQAPAQNEDIAPPPSLPSSVNQDGEFLQDRPPAVGDEQQLFGDFWPGSSTAQEPTEWLPEFVPESPSMFPAETAGPPPQANAELQLQPSEYMQLNAQEQWFGGPEAPTTGDPDIGSEEWIDEIFRQMEIDNQDPNERSADVSGSL</sequence>
<evidence type="ECO:0000313" key="3">
    <source>
        <dbReference type="Proteomes" id="UP000800039"/>
    </source>
</evidence>
<name>A0A9P4GKV2_9PLEO</name>
<keyword evidence="3" id="KW-1185">Reference proteome</keyword>
<dbReference type="AlphaFoldDB" id="A0A9P4GKV2"/>
<gene>
    <name evidence="2" type="ORF">K460DRAFT_402291</name>
</gene>